<dbReference type="GO" id="GO:0005634">
    <property type="term" value="C:nucleus"/>
    <property type="evidence" value="ECO:0007669"/>
    <property type="project" value="InterPro"/>
</dbReference>
<feature type="domain" description="KNOX2" evidence="2">
    <location>
        <begin position="101"/>
        <end position="152"/>
    </location>
</feature>
<name>A0A8J5FMS4_ZINOF</name>
<dbReference type="GO" id="GO:0003677">
    <property type="term" value="F:DNA binding"/>
    <property type="evidence" value="ECO:0007669"/>
    <property type="project" value="InterPro"/>
</dbReference>
<dbReference type="InterPro" id="IPR005541">
    <property type="entry name" value="KNOX2"/>
</dbReference>
<dbReference type="EMBL" id="JACMSC010000015">
    <property type="protein sequence ID" value="KAG6487222.1"/>
    <property type="molecule type" value="Genomic_DNA"/>
</dbReference>
<comment type="caution">
    <text evidence="3">The sequence shown here is derived from an EMBL/GenBank/DDBJ whole genome shotgun (WGS) entry which is preliminary data.</text>
</comment>
<accession>A0A8J5FMS4</accession>
<proteinExistence type="predicted"/>
<keyword evidence="4" id="KW-1185">Reference proteome</keyword>
<protein>
    <recommendedName>
        <fullName evidence="2">KNOX2 domain-containing protein</fullName>
    </recommendedName>
</protein>
<evidence type="ECO:0000259" key="2">
    <source>
        <dbReference type="SMART" id="SM01256"/>
    </source>
</evidence>
<reference evidence="3 4" key="1">
    <citation type="submission" date="2020-08" db="EMBL/GenBank/DDBJ databases">
        <title>Plant Genome Project.</title>
        <authorList>
            <person name="Zhang R.-G."/>
        </authorList>
    </citation>
    <scope>NUCLEOTIDE SEQUENCE [LARGE SCALE GENOMIC DNA]</scope>
    <source>
        <tissue evidence="3">Rhizome</tissue>
    </source>
</reference>
<evidence type="ECO:0000313" key="4">
    <source>
        <dbReference type="Proteomes" id="UP000734854"/>
    </source>
</evidence>
<evidence type="ECO:0000313" key="3">
    <source>
        <dbReference type="EMBL" id="KAG6487222.1"/>
    </source>
</evidence>
<gene>
    <name evidence="3" type="ORF">ZIOFF_055807</name>
</gene>
<dbReference type="SMART" id="SM01256">
    <property type="entry name" value="KNOX2"/>
    <property type="match status" value="1"/>
</dbReference>
<feature type="region of interest" description="Disordered" evidence="1">
    <location>
        <begin position="1"/>
        <end position="45"/>
    </location>
</feature>
<evidence type="ECO:0000256" key="1">
    <source>
        <dbReference type="SAM" id="MobiDB-lite"/>
    </source>
</evidence>
<organism evidence="3 4">
    <name type="scientific">Zingiber officinale</name>
    <name type="common">Ginger</name>
    <name type="synonym">Amomum zingiber</name>
    <dbReference type="NCBI Taxonomy" id="94328"/>
    <lineage>
        <taxon>Eukaryota</taxon>
        <taxon>Viridiplantae</taxon>
        <taxon>Streptophyta</taxon>
        <taxon>Embryophyta</taxon>
        <taxon>Tracheophyta</taxon>
        <taxon>Spermatophyta</taxon>
        <taxon>Magnoliopsida</taxon>
        <taxon>Liliopsida</taxon>
        <taxon>Zingiberales</taxon>
        <taxon>Zingiberaceae</taxon>
        <taxon>Zingiber</taxon>
    </lineage>
</organism>
<dbReference type="AlphaFoldDB" id="A0A8J5FMS4"/>
<dbReference type="Pfam" id="PF03791">
    <property type="entry name" value="KNOX2"/>
    <property type="match status" value="1"/>
</dbReference>
<dbReference type="Proteomes" id="UP000734854">
    <property type="component" value="Unassembled WGS sequence"/>
</dbReference>
<sequence>MECLVGEDEQGRDKRRIGRAERSVRSARSRRASDRQGQGDRQINAAERSIESAELRGASNRWGQEEPLVLEQLNEMVGAPPEVAARLSAMAHRLASDPTAGRSQAPPDPELDQFMDLYCDVLIKYQEELTRPLQEAKDFLNKIESQLNMLTNELLLSGTLQLLPIIYFCL</sequence>
<feature type="compositionally biased region" description="Acidic residues" evidence="1">
    <location>
        <begin position="1"/>
        <end position="10"/>
    </location>
</feature>